<sequence>MKKSTPALQMGLPEWAPSDGRRREVYVRWGESMPPEERVTEIQVPGGR</sequence>
<evidence type="ECO:0000313" key="2">
    <source>
        <dbReference type="Proteomes" id="UP001215956"/>
    </source>
</evidence>
<proteinExistence type="predicted"/>
<dbReference type="Proteomes" id="UP001215956">
    <property type="component" value="Unassembled WGS sequence"/>
</dbReference>
<dbReference type="RefSeq" id="WP_316968044.1">
    <property type="nucleotide sequence ID" value="NZ_JARFPL010000004.1"/>
</dbReference>
<reference evidence="1 2" key="1">
    <citation type="submission" date="2023-03" db="EMBL/GenBank/DDBJ databases">
        <title>Whole genome sequencing of Methanotrichaceae archaeon M04Ac.</title>
        <authorList>
            <person name="Khomyakova M.A."/>
            <person name="Merkel A.Y."/>
            <person name="Slobodkin A.I."/>
        </authorList>
    </citation>
    <scope>NUCLEOTIDE SEQUENCE [LARGE SCALE GENOMIC DNA]</scope>
    <source>
        <strain evidence="1 2">M04Ac</strain>
    </source>
</reference>
<gene>
    <name evidence="1" type="ORF">P0O24_01890</name>
</gene>
<dbReference type="EMBL" id="JARFPL010000004">
    <property type="protein sequence ID" value="MDF0592334.1"/>
    <property type="molecule type" value="Genomic_DNA"/>
</dbReference>
<evidence type="ECO:0000313" key="1">
    <source>
        <dbReference type="EMBL" id="MDF0592334.1"/>
    </source>
</evidence>
<name>A0ABT5XCA4_9EURY</name>
<keyword evidence="2" id="KW-1185">Reference proteome</keyword>
<protein>
    <submittedName>
        <fullName evidence="1">Uncharacterized protein</fullName>
    </submittedName>
</protein>
<comment type="caution">
    <text evidence="1">The sequence shown here is derived from an EMBL/GenBank/DDBJ whole genome shotgun (WGS) entry which is preliminary data.</text>
</comment>
<organism evidence="1 2">
    <name type="scientific">Candidatus Methanocrinis alkalitolerans</name>
    <dbReference type="NCBI Taxonomy" id="3033395"/>
    <lineage>
        <taxon>Archaea</taxon>
        <taxon>Methanobacteriati</taxon>
        <taxon>Methanobacteriota</taxon>
        <taxon>Stenosarchaea group</taxon>
        <taxon>Methanomicrobia</taxon>
        <taxon>Methanotrichales</taxon>
        <taxon>Methanotrichaceae</taxon>
        <taxon>Methanocrinis</taxon>
    </lineage>
</organism>
<accession>A0ABT5XCA4</accession>